<evidence type="ECO:0000313" key="3">
    <source>
        <dbReference type="Proteomes" id="UP001177295"/>
    </source>
</evidence>
<protein>
    <submittedName>
        <fullName evidence="2">Uncharacterized protein</fullName>
    </submittedName>
</protein>
<keyword evidence="3" id="KW-1185">Reference proteome</keyword>
<accession>A0ABY8WU22</accession>
<dbReference type="EMBL" id="CP124550">
    <property type="protein sequence ID" value="WIO45910.1"/>
    <property type="molecule type" value="Genomic_DNA"/>
</dbReference>
<organism evidence="2 3">
    <name type="scientific">Candidatus Southlakia epibionticum</name>
    <dbReference type="NCBI Taxonomy" id="3043284"/>
    <lineage>
        <taxon>Bacteria</taxon>
        <taxon>Candidatus Saccharimonadota</taxon>
        <taxon>Candidatus Saccharimonadia</taxon>
        <taxon>Candidatus Saccharimonadales</taxon>
        <taxon>Candidatus Saccharimonadaceae</taxon>
        <taxon>Candidatus Southlakia</taxon>
    </lineage>
</organism>
<gene>
    <name evidence="2" type="ORF">SEML1_0280</name>
</gene>
<keyword evidence="1" id="KW-0472">Membrane</keyword>
<reference evidence="2 3" key="1">
    <citation type="journal article" date="2023" name="Cell">
        <title>Genetic manipulation of Patescibacteria provides mechanistic insights into microbial dark matter and the epibiotic lifestyle.</title>
        <authorList>
            <person name="Wang Y."/>
            <person name="Gallagher L.A."/>
            <person name="Andrade P.A."/>
            <person name="Liu A."/>
            <person name="Humphreys I.R."/>
            <person name="Turkarslan S."/>
            <person name="Cutler K.J."/>
            <person name="Arrieta-Ortiz M.L."/>
            <person name="Li Y."/>
            <person name="Radey M.C."/>
            <person name="McLean J.S."/>
            <person name="Cong Q."/>
            <person name="Baker D."/>
            <person name="Baliga N.S."/>
            <person name="Peterson S.B."/>
            <person name="Mougous J.D."/>
        </authorList>
    </citation>
    <scope>NUCLEOTIDE SEQUENCE [LARGE SCALE GENOMIC DNA]</scope>
    <source>
        <strain evidence="2 3">ML1</strain>
    </source>
</reference>
<keyword evidence="1" id="KW-0812">Transmembrane</keyword>
<sequence>MWDVAVAHSFAQKVAIVITFVIVAFIVYQFRFTRHD</sequence>
<name>A0ABY8WU22_9BACT</name>
<evidence type="ECO:0000313" key="2">
    <source>
        <dbReference type="EMBL" id="WIO45910.1"/>
    </source>
</evidence>
<proteinExistence type="predicted"/>
<keyword evidence="1" id="KW-1133">Transmembrane helix</keyword>
<dbReference type="Proteomes" id="UP001177295">
    <property type="component" value="Chromosome"/>
</dbReference>
<feature type="transmembrane region" description="Helical" evidence="1">
    <location>
        <begin position="6"/>
        <end position="28"/>
    </location>
</feature>
<evidence type="ECO:0000256" key="1">
    <source>
        <dbReference type="SAM" id="Phobius"/>
    </source>
</evidence>